<dbReference type="InterPro" id="IPR040446">
    <property type="entry name" value="RRP7"/>
</dbReference>
<dbReference type="Proteomes" id="UP000276133">
    <property type="component" value="Unassembled WGS sequence"/>
</dbReference>
<reference evidence="4 5" key="1">
    <citation type="journal article" date="2018" name="Sci. Rep.">
        <title>Genomic signatures of local adaptation to the degree of environmental predictability in rotifers.</title>
        <authorList>
            <person name="Franch-Gras L."/>
            <person name="Hahn C."/>
            <person name="Garcia-Roger E.M."/>
            <person name="Carmona M.J."/>
            <person name="Serra M."/>
            <person name="Gomez A."/>
        </authorList>
    </citation>
    <scope>NUCLEOTIDE SEQUENCE [LARGE SCALE GENOMIC DNA]</scope>
    <source>
        <strain evidence="4">HYR1</strain>
    </source>
</reference>
<dbReference type="InterPro" id="IPR000504">
    <property type="entry name" value="RRM_dom"/>
</dbReference>
<evidence type="ECO:0000259" key="3">
    <source>
        <dbReference type="PROSITE" id="PS50102"/>
    </source>
</evidence>
<gene>
    <name evidence="4" type="ORF">BpHYR1_014213</name>
</gene>
<dbReference type="GO" id="GO:0003723">
    <property type="term" value="F:RNA binding"/>
    <property type="evidence" value="ECO:0007669"/>
    <property type="project" value="UniProtKB-UniRule"/>
</dbReference>
<dbReference type="GO" id="GO:0006364">
    <property type="term" value="P:rRNA processing"/>
    <property type="evidence" value="ECO:0007669"/>
    <property type="project" value="TreeGrafter"/>
</dbReference>
<name>A0A3M7SCH1_BRAPC</name>
<dbReference type="SMART" id="SM00360">
    <property type="entry name" value="RRM"/>
    <property type="match status" value="1"/>
</dbReference>
<dbReference type="OrthoDB" id="5390at2759"/>
<evidence type="ECO:0000313" key="5">
    <source>
        <dbReference type="Proteomes" id="UP000276133"/>
    </source>
</evidence>
<dbReference type="PANTHER" id="PTHR13191:SF0">
    <property type="entry name" value="RIBOSOMAL RNA-PROCESSING PROTEIN 7 HOMOLOG A-RELATED"/>
    <property type="match status" value="1"/>
</dbReference>
<dbReference type="Pfam" id="PF12923">
    <property type="entry name" value="RRP7"/>
    <property type="match status" value="1"/>
</dbReference>
<organism evidence="4 5">
    <name type="scientific">Brachionus plicatilis</name>
    <name type="common">Marine rotifer</name>
    <name type="synonym">Brachionus muelleri</name>
    <dbReference type="NCBI Taxonomy" id="10195"/>
    <lineage>
        <taxon>Eukaryota</taxon>
        <taxon>Metazoa</taxon>
        <taxon>Spiralia</taxon>
        <taxon>Gnathifera</taxon>
        <taxon>Rotifera</taxon>
        <taxon>Eurotatoria</taxon>
        <taxon>Monogononta</taxon>
        <taxon>Pseudotrocha</taxon>
        <taxon>Ploima</taxon>
        <taxon>Brachionidae</taxon>
        <taxon>Brachionus</taxon>
    </lineage>
</organism>
<sequence>MEEYQTIKVKYDHGSQACHHLFYKKHKLGKSDSNDLSSRTLFVSNIPPYYTEQGLKNVFGAFGKVERAQICSKPTPNPFESLENNNKKSYFDQEDKEEINCFKVAYVVFTQKQSLEKSLKKPIDNERILNKEDNISTGMKKWIEEYRKNFVDAKLLNKEIDDFMKSYDADQEKKEKEELENLNQPDEDGWITVTTKSRKSNKTFTEKNIEKIKTKQTKKRQKMQLINFYSFQIKESKKEYIAQLRTKFEEDKKRIEAMKQSRKFKPF</sequence>
<evidence type="ECO:0000256" key="1">
    <source>
        <dbReference type="ARBA" id="ARBA00006110"/>
    </source>
</evidence>
<accession>A0A3M7SCH1</accession>
<dbReference type="Gene3D" id="3.30.70.330">
    <property type="match status" value="1"/>
</dbReference>
<proteinExistence type="inferred from homology"/>
<dbReference type="AlphaFoldDB" id="A0A3M7SCH1"/>
<comment type="caution">
    <text evidence="4">The sequence shown here is derived from an EMBL/GenBank/DDBJ whole genome shotgun (WGS) entry which is preliminary data.</text>
</comment>
<dbReference type="InterPro" id="IPR012677">
    <property type="entry name" value="Nucleotide-bd_a/b_plait_sf"/>
</dbReference>
<dbReference type="InterPro" id="IPR035979">
    <property type="entry name" value="RBD_domain_sf"/>
</dbReference>
<comment type="similarity">
    <text evidence="1">Belongs to the RRP7 family.</text>
</comment>
<feature type="domain" description="RRM" evidence="3">
    <location>
        <begin position="39"/>
        <end position="140"/>
    </location>
</feature>
<dbReference type="PANTHER" id="PTHR13191">
    <property type="entry name" value="RIBOSOMAL RNA PROCESSING PROTEIN 7-RELATED"/>
    <property type="match status" value="1"/>
</dbReference>
<dbReference type="PROSITE" id="PS50102">
    <property type="entry name" value="RRM"/>
    <property type="match status" value="1"/>
</dbReference>
<evidence type="ECO:0000313" key="4">
    <source>
        <dbReference type="EMBL" id="RNA33210.1"/>
    </source>
</evidence>
<protein>
    <submittedName>
        <fullName evidence="4">Ribosomal RNA-processing 7-like protein</fullName>
    </submittedName>
</protein>
<dbReference type="Pfam" id="PF00076">
    <property type="entry name" value="RRM_1"/>
    <property type="match status" value="1"/>
</dbReference>
<evidence type="ECO:0000256" key="2">
    <source>
        <dbReference type="PROSITE-ProRule" id="PRU00176"/>
    </source>
</evidence>
<keyword evidence="2" id="KW-0694">RNA-binding</keyword>
<keyword evidence="5" id="KW-1185">Reference proteome</keyword>
<dbReference type="SUPFAM" id="SSF54928">
    <property type="entry name" value="RNA-binding domain, RBD"/>
    <property type="match status" value="1"/>
</dbReference>
<dbReference type="Gene3D" id="6.10.250.1770">
    <property type="match status" value="1"/>
</dbReference>
<dbReference type="EMBL" id="REGN01001667">
    <property type="protein sequence ID" value="RNA33210.1"/>
    <property type="molecule type" value="Genomic_DNA"/>
</dbReference>
<dbReference type="GO" id="GO:0000028">
    <property type="term" value="P:ribosomal small subunit assembly"/>
    <property type="evidence" value="ECO:0007669"/>
    <property type="project" value="TreeGrafter"/>
</dbReference>
<dbReference type="STRING" id="10195.A0A3M7SCH1"/>
<dbReference type="GO" id="GO:0034456">
    <property type="term" value="C:UTP-C complex"/>
    <property type="evidence" value="ECO:0007669"/>
    <property type="project" value="TreeGrafter"/>
</dbReference>
<dbReference type="GO" id="GO:0032545">
    <property type="term" value="C:CURI complex"/>
    <property type="evidence" value="ECO:0007669"/>
    <property type="project" value="TreeGrafter"/>
</dbReference>
<dbReference type="CDD" id="cd12951">
    <property type="entry name" value="RRP7_Rrp7A"/>
    <property type="match status" value="1"/>
</dbReference>
<dbReference type="InterPro" id="IPR024326">
    <property type="entry name" value="RRP7_C"/>
</dbReference>